<proteinExistence type="predicted"/>
<keyword evidence="1" id="KW-0472">Membrane</keyword>
<feature type="transmembrane region" description="Helical" evidence="1">
    <location>
        <begin position="93"/>
        <end position="115"/>
    </location>
</feature>
<evidence type="ECO:0000256" key="1">
    <source>
        <dbReference type="SAM" id="Phobius"/>
    </source>
</evidence>
<sequence length="241" mass="26320">MSLLLLLLAAHFIGDFYLQPTRWIANRNAYGARSRALYMHTAVHGVLAILALYTAGLPWPAIAIWSAVIALSHGVIDWLKAGHTSTQAFVLDQLAHLLIITIVTVIVTPVALDTLLASASKLRQPHVLIYIVGYLVVLQPASIFIGQLLAGHAAKLQNMDSQSLGTAGRWIGYVERLLALSFVLVDQYTGLGFLVATKTVFRVGDLSKTKDMRLTEYMMLGTLISFAIALIIGWALLAFPR</sequence>
<keyword evidence="1" id="KW-1133">Transmembrane helix</keyword>
<evidence type="ECO:0000313" key="2">
    <source>
        <dbReference type="EMBL" id="AXR06561.1"/>
    </source>
</evidence>
<accession>A0A346NM04</accession>
<dbReference type="Pfam" id="PF11750">
    <property type="entry name" value="DUF3307"/>
    <property type="match status" value="1"/>
</dbReference>
<feature type="transmembrane region" description="Helical" evidence="1">
    <location>
        <begin position="217"/>
        <end position="239"/>
    </location>
</feature>
<dbReference type="Proteomes" id="UP000262073">
    <property type="component" value="Chromosome"/>
</dbReference>
<feature type="transmembrane region" description="Helical" evidence="1">
    <location>
        <begin position="170"/>
        <end position="196"/>
    </location>
</feature>
<dbReference type="AlphaFoldDB" id="A0A346NM04"/>
<protein>
    <submittedName>
        <fullName evidence="2">DUF3307 domain-containing protein</fullName>
    </submittedName>
</protein>
<dbReference type="RefSeq" id="WP_108568027.1">
    <property type="nucleotide sequence ID" value="NZ_CP031769.1"/>
</dbReference>
<organism evidence="2 3">
    <name type="scientific">Salinimonas sediminis</name>
    <dbReference type="NCBI Taxonomy" id="2303538"/>
    <lineage>
        <taxon>Bacteria</taxon>
        <taxon>Pseudomonadati</taxon>
        <taxon>Pseudomonadota</taxon>
        <taxon>Gammaproteobacteria</taxon>
        <taxon>Alteromonadales</taxon>
        <taxon>Alteromonadaceae</taxon>
        <taxon>Alteromonas/Salinimonas group</taxon>
        <taxon>Salinimonas</taxon>
    </lineage>
</organism>
<feature type="transmembrane region" description="Helical" evidence="1">
    <location>
        <begin position="127"/>
        <end position="150"/>
    </location>
</feature>
<name>A0A346NM04_9ALTE</name>
<dbReference type="EMBL" id="CP031769">
    <property type="protein sequence ID" value="AXR06561.1"/>
    <property type="molecule type" value="Genomic_DNA"/>
</dbReference>
<dbReference type="KEGG" id="salm:D0Y50_09385"/>
<reference evidence="2 3" key="1">
    <citation type="submission" date="2018-08" db="EMBL/GenBank/DDBJ databases">
        <title>Salinimonas sediminis sp. nov., a piezophilic bacterium isolated from a deep-sea sediment sample from the New Britain Trench.</title>
        <authorList>
            <person name="Cao J."/>
        </authorList>
    </citation>
    <scope>NUCLEOTIDE SEQUENCE [LARGE SCALE GENOMIC DNA]</scope>
    <source>
        <strain evidence="2 3">N102</strain>
    </source>
</reference>
<gene>
    <name evidence="2" type="ORF">D0Y50_09385</name>
</gene>
<dbReference type="InterPro" id="IPR021737">
    <property type="entry name" value="Phage_phiKZ_Orf197"/>
</dbReference>
<evidence type="ECO:0000313" key="3">
    <source>
        <dbReference type="Proteomes" id="UP000262073"/>
    </source>
</evidence>
<keyword evidence="3" id="KW-1185">Reference proteome</keyword>
<dbReference type="OrthoDB" id="8536716at2"/>
<keyword evidence="1" id="KW-0812">Transmembrane</keyword>